<accession>A0ABV7HC43</accession>
<dbReference type="EMBL" id="JBHRSZ010000004">
    <property type="protein sequence ID" value="MFC3151489.1"/>
    <property type="molecule type" value="Genomic_DNA"/>
</dbReference>
<dbReference type="RefSeq" id="WP_386720344.1">
    <property type="nucleotide sequence ID" value="NZ_JBHRSZ010000004.1"/>
</dbReference>
<evidence type="ECO:0000313" key="2">
    <source>
        <dbReference type="EMBL" id="MFC3151489.1"/>
    </source>
</evidence>
<keyword evidence="3" id="KW-1185">Reference proteome</keyword>
<name>A0ABV7HC43_9GAMM</name>
<keyword evidence="1" id="KW-0732">Signal</keyword>
<feature type="signal peptide" evidence="1">
    <location>
        <begin position="1"/>
        <end position="36"/>
    </location>
</feature>
<comment type="caution">
    <text evidence="2">The sequence shown here is derived from an EMBL/GenBank/DDBJ whole genome shotgun (WGS) entry which is preliminary data.</text>
</comment>
<gene>
    <name evidence="2" type="ORF">ACFOEK_10665</name>
</gene>
<dbReference type="Proteomes" id="UP001595476">
    <property type="component" value="Unassembled WGS sequence"/>
</dbReference>
<feature type="chain" id="PRO_5045258591" evidence="1">
    <location>
        <begin position="37"/>
        <end position="375"/>
    </location>
</feature>
<evidence type="ECO:0000256" key="1">
    <source>
        <dbReference type="SAM" id="SignalP"/>
    </source>
</evidence>
<sequence>MNKQLRSYLASIAKGTAAVASTLVLSSTLMSNTAMAADNCYIMVHGHGTQGTNKAEARDSWRTSHFSQYNGSDFMSHLLGPTDNYAIVGYDSTDESGYPYWRDETAGEIARQMVSIKQGNGDGLVHDEANTQCSASDDFWVVSHSQGAQQMIFMAGNAVSGAPYYNTAFTASGSAKSVPYSDAFDGILGIFTMGGAMGGTEGADRVCNGNWLDALINMAFLGKDCNPSVEWLQTNDSYLARNYIGSNLAAPVYAMGGYKSFPGIEGASAGFLTGEDDGYINLASQMGCAGSPKRNLWDDLNQYKTFFGIAYGSPKFRCNNSNKGTPRTYNMASVYTDHDAERNGGINSPSYTNIENGMSCGNGKNMAGRVAACTQ</sequence>
<organism evidence="2 3">
    <name type="scientific">Litoribrevibacter euphylliae</name>
    <dbReference type="NCBI Taxonomy" id="1834034"/>
    <lineage>
        <taxon>Bacteria</taxon>
        <taxon>Pseudomonadati</taxon>
        <taxon>Pseudomonadota</taxon>
        <taxon>Gammaproteobacteria</taxon>
        <taxon>Oceanospirillales</taxon>
        <taxon>Oceanospirillaceae</taxon>
        <taxon>Litoribrevibacter</taxon>
    </lineage>
</organism>
<proteinExistence type="predicted"/>
<reference evidence="3" key="1">
    <citation type="journal article" date="2019" name="Int. J. Syst. Evol. Microbiol.">
        <title>The Global Catalogue of Microorganisms (GCM) 10K type strain sequencing project: providing services to taxonomists for standard genome sequencing and annotation.</title>
        <authorList>
            <consortium name="The Broad Institute Genomics Platform"/>
            <consortium name="The Broad Institute Genome Sequencing Center for Infectious Disease"/>
            <person name="Wu L."/>
            <person name="Ma J."/>
        </authorList>
    </citation>
    <scope>NUCLEOTIDE SEQUENCE [LARGE SCALE GENOMIC DNA]</scope>
    <source>
        <strain evidence="3">KCTC 52438</strain>
    </source>
</reference>
<evidence type="ECO:0000313" key="3">
    <source>
        <dbReference type="Proteomes" id="UP001595476"/>
    </source>
</evidence>
<protein>
    <submittedName>
        <fullName evidence="2">Uncharacterized protein</fullName>
    </submittedName>
</protein>